<evidence type="ECO:0000256" key="2">
    <source>
        <dbReference type="ARBA" id="ARBA00022963"/>
    </source>
</evidence>
<dbReference type="PANTHER" id="PTHR10272">
    <property type="entry name" value="PLATELET-ACTIVATING FACTOR ACETYLHYDROLASE"/>
    <property type="match status" value="1"/>
</dbReference>
<dbReference type="Pfam" id="PF03403">
    <property type="entry name" value="PAF-AH_p_II"/>
    <property type="match status" value="1"/>
</dbReference>
<dbReference type="Gene3D" id="3.40.50.1820">
    <property type="entry name" value="alpha/beta hydrolase"/>
    <property type="match status" value="1"/>
</dbReference>
<keyword evidence="1" id="KW-0378">Hydrolase</keyword>
<keyword evidence="2" id="KW-0442">Lipid degradation</keyword>
<dbReference type="Proteomes" id="UP000683246">
    <property type="component" value="Chromosome"/>
</dbReference>
<gene>
    <name evidence="4" type="ORF">HZI73_08855</name>
</gene>
<dbReference type="AlphaFoldDB" id="A0A8J8MJH2"/>
<keyword evidence="5" id="KW-1185">Reference proteome</keyword>
<keyword evidence="3" id="KW-0443">Lipid metabolism</keyword>
<dbReference type="EMBL" id="CP058649">
    <property type="protein sequence ID" value="QUI22403.1"/>
    <property type="molecule type" value="Genomic_DNA"/>
</dbReference>
<accession>A0A8J8MJH2</accession>
<proteinExistence type="predicted"/>
<name>A0A8J8MJH2_9FIRM</name>
<dbReference type="SUPFAM" id="SSF53474">
    <property type="entry name" value="alpha/beta-Hydrolases"/>
    <property type="match status" value="1"/>
</dbReference>
<sequence>MFGNVKELPKPVGTYTVGITQMVLTDKTRKQVFPFEDKDAYRNVPITVFYPSDSSEGLIGAPYAFPEALEVLHKMTQGFWSKHMVKLKTQVYENIAISQKKESYPIIFFNHGYPAYEMQNTVLCSDLASLGYIVISVGHLYESSAIQYKDGRVVKVHKANVKRLKKSTNMTYKRKLIKVLRDKRKNYSDKKAMELAEFLFIKEGAELSHTVKIWADDTLFIADQLEAIHDGKIPSLFKNKLQIDRGFGITGHSLGGAVSAQVCYRDKRFIGGINIDGGNWGDYLYQDMKTPFMVLGSFVMRNIARTTFRYNSKDAYFILLDKTSHWGFCDVLFGSRQAVLKGMVGLREKYDFRDIITKYHAYFFEKYLLGHDDVQLNPLRFEGVEYKEKIQPVM</sequence>
<dbReference type="InterPro" id="IPR029058">
    <property type="entry name" value="AB_hydrolase_fold"/>
</dbReference>
<reference evidence="4" key="1">
    <citation type="submission" date="2020-07" db="EMBL/GenBank/DDBJ databases">
        <title>Vallitalea pronyensis genome.</title>
        <authorList>
            <person name="Postec A."/>
        </authorList>
    </citation>
    <scope>NUCLEOTIDE SEQUENCE</scope>
    <source>
        <strain evidence="4">FatNI3</strain>
    </source>
</reference>
<organism evidence="4 5">
    <name type="scientific">Vallitalea pronyensis</name>
    <dbReference type="NCBI Taxonomy" id="1348613"/>
    <lineage>
        <taxon>Bacteria</taxon>
        <taxon>Bacillati</taxon>
        <taxon>Bacillota</taxon>
        <taxon>Clostridia</taxon>
        <taxon>Lachnospirales</taxon>
        <taxon>Vallitaleaceae</taxon>
        <taxon>Vallitalea</taxon>
    </lineage>
</organism>
<evidence type="ECO:0000313" key="4">
    <source>
        <dbReference type="EMBL" id="QUI22403.1"/>
    </source>
</evidence>
<protein>
    <recommendedName>
        <fullName evidence="6">1-alkyl-2-acetylglycerophosphocholine esterase</fullName>
    </recommendedName>
</protein>
<dbReference type="KEGG" id="vpy:HZI73_08855"/>
<evidence type="ECO:0000256" key="3">
    <source>
        <dbReference type="ARBA" id="ARBA00023098"/>
    </source>
</evidence>
<evidence type="ECO:0008006" key="6">
    <source>
        <dbReference type="Google" id="ProtNLM"/>
    </source>
</evidence>
<dbReference type="PANTHER" id="PTHR10272:SF0">
    <property type="entry name" value="PLATELET-ACTIVATING FACTOR ACETYLHYDROLASE"/>
    <property type="match status" value="1"/>
</dbReference>
<dbReference type="GO" id="GO:0016042">
    <property type="term" value="P:lipid catabolic process"/>
    <property type="evidence" value="ECO:0007669"/>
    <property type="project" value="UniProtKB-KW"/>
</dbReference>
<dbReference type="GO" id="GO:0003847">
    <property type="term" value="F:1-alkyl-2-acetylglycerophosphocholine esterase activity"/>
    <property type="evidence" value="ECO:0007669"/>
    <property type="project" value="TreeGrafter"/>
</dbReference>
<evidence type="ECO:0000313" key="5">
    <source>
        <dbReference type="Proteomes" id="UP000683246"/>
    </source>
</evidence>
<evidence type="ECO:0000256" key="1">
    <source>
        <dbReference type="ARBA" id="ARBA00022801"/>
    </source>
</evidence>
<dbReference type="RefSeq" id="WP_212697888.1">
    <property type="nucleotide sequence ID" value="NZ_CP058649.1"/>
</dbReference>